<evidence type="ECO:0000259" key="7">
    <source>
        <dbReference type="Pfam" id="PF22451"/>
    </source>
</evidence>
<comment type="catalytic activity">
    <reaction evidence="5">
        <text>siroheme + 2 H(+) = 12,18-didecarboxysiroheme + 2 CO2</text>
        <dbReference type="Rhea" id="RHEA:19093"/>
        <dbReference type="ChEBI" id="CHEBI:15378"/>
        <dbReference type="ChEBI" id="CHEBI:16526"/>
        <dbReference type="ChEBI" id="CHEBI:60052"/>
        <dbReference type="ChEBI" id="CHEBI:140497"/>
        <dbReference type="EC" id="4.1.1.111"/>
    </reaction>
</comment>
<dbReference type="Pfam" id="PF22451">
    <property type="entry name" value="NirdL-like_HTH"/>
    <property type="match status" value="1"/>
</dbReference>
<name>A0A7C3V3B9_9BACT</name>
<dbReference type="EC" id="4.1.1.111" evidence="4"/>
<evidence type="ECO:0000256" key="3">
    <source>
        <dbReference type="ARBA" id="ARBA00023457"/>
    </source>
</evidence>
<protein>
    <recommendedName>
        <fullName evidence="4">siroheme decarboxylase</fullName>
        <ecNumber evidence="4">4.1.1.111</ecNumber>
    </recommendedName>
</protein>
<gene>
    <name evidence="8" type="ORF">ENW96_07620</name>
</gene>
<dbReference type="PANTHER" id="PTHR43413:SF1">
    <property type="entry name" value="SIROHEME DECARBOXYLASE NIRL SUBUNIT"/>
    <property type="match status" value="1"/>
</dbReference>
<evidence type="ECO:0000259" key="6">
    <source>
        <dbReference type="Pfam" id="PF17805"/>
    </source>
</evidence>
<comment type="pathway">
    <text evidence="2">Porphyrin-containing compound metabolism.</text>
</comment>
<dbReference type="Gene3D" id="3.30.70.3460">
    <property type="match status" value="1"/>
</dbReference>
<evidence type="ECO:0000256" key="5">
    <source>
        <dbReference type="ARBA" id="ARBA00048470"/>
    </source>
</evidence>
<dbReference type="InterPro" id="IPR053953">
    <property type="entry name" value="NirdL-like_HTH"/>
</dbReference>
<comment type="caution">
    <text evidence="8">The sequence shown here is derived from an EMBL/GenBank/DDBJ whole genome shotgun (WGS) entry which is preliminary data.</text>
</comment>
<evidence type="ECO:0000256" key="2">
    <source>
        <dbReference type="ARBA" id="ARBA00023444"/>
    </source>
</evidence>
<feature type="domain" description="Siroheme decarboxylase AsnC-like ligand binding" evidence="6">
    <location>
        <begin position="70"/>
        <end position="153"/>
    </location>
</feature>
<dbReference type="InterPro" id="IPR040523">
    <property type="entry name" value="AsnC_trans_reg2"/>
</dbReference>
<dbReference type="GO" id="GO:0016829">
    <property type="term" value="F:lyase activity"/>
    <property type="evidence" value="ECO:0007669"/>
    <property type="project" value="UniProtKB-KW"/>
</dbReference>
<evidence type="ECO:0000313" key="8">
    <source>
        <dbReference type="EMBL" id="HGF34242.1"/>
    </source>
</evidence>
<feature type="domain" description="Siroheme decarboxylase NirL-like HTH" evidence="7">
    <location>
        <begin position="12"/>
        <end position="58"/>
    </location>
</feature>
<comment type="similarity">
    <text evidence="3">Belongs to the Ahb/Nir family.</text>
</comment>
<dbReference type="InterPro" id="IPR050684">
    <property type="entry name" value="HTH-Siroheme_Decarb"/>
</dbReference>
<dbReference type="EMBL" id="DTMF01000192">
    <property type="protein sequence ID" value="HGF34242.1"/>
    <property type="molecule type" value="Genomic_DNA"/>
</dbReference>
<dbReference type="PANTHER" id="PTHR43413">
    <property type="entry name" value="TRANSCRIPTIONAL REGULATOR, ASNC FAMILY"/>
    <property type="match status" value="1"/>
</dbReference>
<accession>A0A7C3V3B9</accession>
<sequence>MIAKTQALNSLEKRVILTLQRDLEIISRPFLELADQLGISEEEFLEAVRGLVAKGYIRRFGATLRHQLSGYGANALVTWAVPEPDIKRVGRLLAARREVTHCYHRESAPGWPYNLYTMLHGKDPEEITALAAGLAAEIGVQEYEILFSDAELKKTTMRYFRGDISDQS</sequence>
<reference evidence="8" key="1">
    <citation type="journal article" date="2020" name="mSystems">
        <title>Genome- and Community-Level Interaction Insights into Carbon Utilization and Element Cycling Functions of Hydrothermarchaeota in Hydrothermal Sediment.</title>
        <authorList>
            <person name="Zhou Z."/>
            <person name="Liu Y."/>
            <person name="Xu W."/>
            <person name="Pan J."/>
            <person name="Luo Z.H."/>
            <person name="Li M."/>
        </authorList>
    </citation>
    <scope>NUCLEOTIDE SEQUENCE [LARGE SCALE GENOMIC DNA]</scope>
    <source>
        <strain evidence="8">SpSt-897</strain>
    </source>
</reference>
<organism evidence="8">
    <name type="scientific">Desulfobacca acetoxidans</name>
    <dbReference type="NCBI Taxonomy" id="60893"/>
    <lineage>
        <taxon>Bacteria</taxon>
        <taxon>Pseudomonadati</taxon>
        <taxon>Thermodesulfobacteriota</taxon>
        <taxon>Desulfobaccia</taxon>
        <taxon>Desulfobaccales</taxon>
        <taxon>Desulfobaccaceae</taxon>
        <taxon>Desulfobacca</taxon>
    </lineage>
</organism>
<evidence type="ECO:0000256" key="1">
    <source>
        <dbReference type="ARBA" id="ARBA00023239"/>
    </source>
</evidence>
<dbReference type="AlphaFoldDB" id="A0A7C3V3B9"/>
<keyword evidence="1" id="KW-0456">Lyase</keyword>
<dbReference type="Pfam" id="PF17805">
    <property type="entry name" value="AsnC_trans_reg2"/>
    <property type="match status" value="1"/>
</dbReference>
<proteinExistence type="inferred from homology"/>
<evidence type="ECO:0000256" key="4">
    <source>
        <dbReference type="ARBA" id="ARBA00023471"/>
    </source>
</evidence>